<dbReference type="Proteomes" id="UP000186106">
    <property type="component" value="Unassembled WGS sequence"/>
</dbReference>
<dbReference type="EMBL" id="CP033926">
    <property type="protein sequence ID" value="AZA99252.1"/>
    <property type="molecule type" value="Genomic_DNA"/>
</dbReference>
<dbReference type="PANTHER" id="PTHR42776">
    <property type="entry name" value="SERINE PEPTIDASE S9 FAMILY MEMBER"/>
    <property type="match status" value="1"/>
</dbReference>
<dbReference type="GO" id="GO:0004252">
    <property type="term" value="F:serine-type endopeptidase activity"/>
    <property type="evidence" value="ECO:0007669"/>
    <property type="project" value="TreeGrafter"/>
</dbReference>
<evidence type="ECO:0000259" key="2">
    <source>
        <dbReference type="Pfam" id="PF00326"/>
    </source>
</evidence>
<protein>
    <submittedName>
        <fullName evidence="4">Prolyl oligopeptidase family protein</fullName>
    </submittedName>
    <submittedName>
        <fullName evidence="3">S9 family peptidase</fullName>
    </submittedName>
</protein>
<dbReference type="KEGG" id="cjt:EG359_06375"/>
<evidence type="ECO:0000313" key="4">
    <source>
        <dbReference type="EMBL" id="SIS27800.1"/>
    </source>
</evidence>
<dbReference type="PANTHER" id="PTHR42776:SF4">
    <property type="entry name" value="ACYLAMINO-ACID-RELEASING ENZYME"/>
    <property type="match status" value="1"/>
</dbReference>
<feature type="domain" description="Peptidase S9 prolyl oligopeptidase catalytic" evidence="2">
    <location>
        <begin position="643"/>
        <end position="809"/>
    </location>
</feature>
<evidence type="ECO:0000313" key="6">
    <source>
        <dbReference type="Proteomes" id="UP000279541"/>
    </source>
</evidence>
<reference evidence="4 5" key="1">
    <citation type="submission" date="2017-01" db="EMBL/GenBank/DDBJ databases">
        <authorList>
            <person name="Mah S.A."/>
            <person name="Swanson W.J."/>
            <person name="Moy G.W."/>
            <person name="Vacquier V.D."/>
        </authorList>
    </citation>
    <scope>NUCLEOTIDE SEQUENCE [LARGE SCALE GENOMIC DNA]</scope>
    <source>
        <strain evidence="4 5">DSM 16927</strain>
    </source>
</reference>
<dbReference type="OrthoDB" id="9812921at2"/>
<dbReference type="STRING" id="112234.SAMN05421768_10181"/>
<dbReference type="Proteomes" id="UP000279541">
    <property type="component" value="Chromosome"/>
</dbReference>
<dbReference type="Pfam" id="PF00326">
    <property type="entry name" value="Peptidase_S9"/>
    <property type="match status" value="1"/>
</dbReference>
<sequence>MVINITIKIFLLLILLPLIVLAQGNSTTFQIPDKLRNHQFGIAAPQLSGDSRFVIFNKSYEQNKDTLVVVDTKDRKGSILQFPNSYSARFTKSGHLFFCSGANALMMKLPSKKSLQWKDVTSAHYFGKFNQVIIARNDSLVINDEHGKVIRGIPDVISSTLRDGEFFYITKGKDQYRLLSLEKNGSLLLHSSDQPFLSAKKIADHSFIIYEKQQSEFKIFYHNTDNNITKEFKYDNGKGIKSVVLTPAIIDSQNIFLNINFFSNPKDKDAVEVWYGNDKKIDQRFFDAAKNKVLIWNFVTGMVTEVQDNEHSHLVYIGRPDYLLSFNPYQHKDYIKEAFPFTIFRYDTALKRHEFLVEAGGVIYTDPQGKFLVTSKDGQWMLVNVNNGEKKILPVHSSRRVYFSEDSQRLLFENEGSIDMYDIELEKHQIIRLPSGFRSKLINGDQTPISPGFPIYKTAFPNEKNVLIHLWRKEDNTNAIASFNGKVLKMIVSPTQDYISEMFDYSSRSQFLFVRSNINKPPVICLSEKTEKLLYNSVDQDINALKIKSEWIVSRNEKGVELKGTLIYPLHYDKNKKYPMVVSIYESQRSESNQYLVDGMFGSTEGINSRYLIENGYFVFLPEIVYDERGTGRSALDCVESSIKALYGNTSIDFSKIGLVGHSHGGYESNFIATQSKLFAAYVAGAGNSDLVRSYHSYNYLWNGPFYWQFEGGQYRMPGSFTNFKSLYIVNSPVYHAEKVNVPILLWAGKKDQNIDWQQTMEFYLALRRNKKPVIALFYPDDDHSLQKIENRVDLYSRIYQWLDFHLKNKTSDWISEMN</sequence>
<reference evidence="3 6" key="2">
    <citation type="submission" date="2018-11" db="EMBL/GenBank/DDBJ databases">
        <title>Proposal to divide the Flavobacteriaceae and reorganize its genera based on Amino Acid Identity values calculated from whole genome sequences.</title>
        <authorList>
            <person name="Nicholson A.C."/>
            <person name="Gulvik C.A."/>
            <person name="Whitney A.M."/>
            <person name="Humrighouse B.W."/>
            <person name="Bell M."/>
            <person name="Holmes B."/>
            <person name="Steigerwalt A.G."/>
            <person name="Villarma A."/>
            <person name="Sheth M."/>
            <person name="Batra D."/>
            <person name="Pryor J."/>
            <person name="Bernardet J.-F."/>
            <person name="Hugo C."/>
            <person name="Kampfer P."/>
            <person name="Newman J."/>
            <person name="McQuiston J.R."/>
        </authorList>
    </citation>
    <scope>NUCLEOTIDE SEQUENCE [LARGE SCALE GENOMIC DNA]</scope>
    <source>
        <strain evidence="3 6">DSM 16927</strain>
    </source>
</reference>
<dbReference type="AlphaFoldDB" id="A0A1N7HSV2"/>
<dbReference type="InterPro" id="IPR001375">
    <property type="entry name" value="Peptidase_S9_cat"/>
</dbReference>
<dbReference type="InterPro" id="IPR029058">
    <property type="entry name" value="AB_hydrolase_fold"/>
</dbReference>
<organism evidence="4 5">
    <name type="scientific">Chryseobacterium joostei</name>
    <dbReference type="NCBI Taxonomy" id="112234"/>
    <lineage>
        <taxon>Bacteria</taxon>
        <taxon>Pseudomonadati</taxon>
        <taxon>Bacteroidota</taxon>
        <taxon>Flavobacteriia</taxon>
        <taxon>Flavobacteriales</taxon>
        <taxon>Weeksellaceae</taxon>
        <taxon>Chryseobacterium group</taxon>
        <taxon>Chryseobacterium</taxon>
    </lineage>
</organism>
<gene>
    <name evidence="3" type="ORF">EG359_06375</name>
    <name evidence="4" type="ORF">SAMN05421768_10181</name>
</gene>
<keyword evidence="1" id="KW-0378">Hydrolase</keyword>
<keyword evidence="6" id="KW-1185">Reference proteome</keyword>
<dbReference type="SUPFAM" id="SSF53474">
    <property type="entry name" value="alpha/beta-Hydrolases"/>
    <property type="match status" value="1"/>
</dbReference>
<name>A0A1N7HSV2_9FLAO</name>
<proteinExistence type="predicted"/>
<evidence type="ECO:0000256" key="1">
    <source>
        <dbReference type="ARBA" id="ARBA00022801"/>
    </source>
</evidence>
<dbReference type="SUPFAM" id="SSF82171">
    <property type="entry name" value="DPP6 N-terminal domain-like"/>
    <property type="match status" value="1"/>
</dbReference>
<accession>A0A1N7HSV2</accession>
<evidence type="ECO:0000313" key="5">
    <source>
        <dbReference type="Proteomes" id="UP000186106"/>
    </source>
</evidence>
<evidence type="ECO:0000313" key="3">
    <source>
        <dbReference type="EMBL" id="AZA99252.1"/>
    </source>
</evidence>
<dbReference type="RefSeq" id="WP_084180263.1">
    <property type="nucleotide sequence ID" value="NZ_CP033926.1"/>
</dbReference>
<dbReference type="EMBL" id="FTNZ01000001">
    <property type="protein sequence ID" value="SIS27800.1"/>
    <property type="molecule type" value="Genomic_DNA"/>
</dbReference>
<dbReference type="GO" id="GO:0006508">
    <property type="term" value="P:proteolysis"/>
    <property type="evidence" value="ECO:0007669"/>
    <property type="project" value="InterPro"/>
</dbReference>
<dbReference type="Gene3D" id="3.40.50.1820">
    <property type="entry name" value="alpha/beta hydrolase"/>
    <property type="match status" value="1"/>
</dbReference>